<reference evidence="1" key="1">
    <citation type="journal article" date="2014" name="Int. J. Syst. Evol. Microbiol.">
        <title>Complete genome sequence of Corynebacterium casei LMG S-19264T (=DSM 44701T), isolated from a smear-ripened cheese.</title>
        <authorList>
            <consortium name="US DOE Joint Genome Institute (JGI-PGF)"/>
            <person name="Walter F."/>
            <person name="Albersmeier A."/>
            <person name="Kalinowski J."/>
            <person name="Ruckert C."/>
        </authorList>
    </citation>
    <scope>NUCLEOTIDE SEQUENCE</scope>
    <source>
        <strain evidence="1">CGMCC 4.7398</strain>
    </source>
</reference>
<name>A0A919FZU9_9MICO</name>
<sequence>MLGNNRPDHGGANRPSDIRPIDGVVRDIAEHREHLQVLWLTGPPGAGKSTLAWGVYQRPADDGGRVAYVDIDQLGMCFPAPDADPDRYALKTRALAGMTRLLRERGVERLVVSGVTDSGPAPVLPGCRLLLVRLSAQREALRERLAARGLPPADVAAQLRETGTTAPEPADGGLVLDTSGVAVADLVERLIDEWSPSAGEVTGGSPPNPEPVDGEILWLTGPRCVGKSTVGWDVVFGQWQAARRTGFADLGQLSFADNAKGCGALGVEQAATLWRTFAADGARRMVLVGALPDDADLAGLASHFAPARLTVVRLEASPAALRERAQRRRAAGPALLAGDDLLGQPAEVAARIADQAITEQSGPTPDGVARIDTDDVRPAAVAKEVLARIGW</sequence>
<dbReference type="Proteomes" id="UP000627369">
    <property type="component" value="Unassembled WGS sequence"/>
</dbReference>
<evidence type="ECO:0008006" key="3">
    <source>
        <dbReference type="Google" id="ProtNLM"/>
    </source>
</evidence>
<keyword evidence="2" id="KW-1185">Reference proteome</keyword>
<dbReference type="Gene3D" id="3.40.50.300">
    <property type="entry name" value="P-loop containing nucleotide triphosphate hydrolases"/>
    <property type="match status" value="2"/>
</dbReference>
<organism evidence="1 2">
    <name type="scientific">Promicromonospora soli</name>
    <dbReference type="NCBI Taxonomy" id="2035533"/>
    <lineage>
        <taxon>Bacteria</taxon>
        <taxon>Bacillati</taxon>
        <taxon>Actinomycetota</taxon>
        <taxon>Actinomycetes</taxon>
        <taxon>Micrococcales</taxon>
        <taxon>Promicromonosporaceae</taxon>
        <taxon>Promicromonospora</taxon>
    </lineage>
</organism>
<proteinExistence type="predicted"/>
<evidence type="ECO:0000313" key="2">
    <source>
        <dbReference type="Proteomes" id="UP000627369"/>
    </source>
</evidence>
<dbReference type="AlphaFoldDB" id="A0A919FZU9"/>
<protein>
    <recommendedName>
        <fullName evidence="3">AAA domain-containing protein</fullName>
    </recommendedName>
</protein>
<accession>A0A919FZU9</accession>
<dbReference type="EMBL" id="BNAS01000004">
    <property type="protein sequence ID" value="GHH75381.1"/>
    <property type="molecule type" value="Genomic_DNA"/>
</dbReference>
<reference evidence="1" key="2">
    <citation type="submission" date="2020-09" db="EMBL/GenBank/DDBJ databases">
        <authorList>
            <person name="Sun Q."/>
            <person name="Zhou Y."/>
        </authorList>
    </citation>
    <scope>NUCLEOTIDE SEQUENCE</scope>
    <source>
        <strain evidence="1">CGMCC 4.7398</strain>
    </source>
</reference>
<dbReference type="SUPFAM" id="SSF52540">
    <property type="entry name" value="P-loop containing nucleoside triphosphate hydrolases"/>
    <property type="match status" value="3"/>
</dbReference>
<gene>
    <name evidence="1" type="ORF">GCM10017772_31580</name>
</gene>
<dbReference type="InterPro" id="IPR027417">
    <property type="entry name" value="P-loop_NTPase"/>
</dbReference>
<comment type="caution">
    <text evidence="1">The sequence shown here is derived from an EMBL/GenBank/DDBJ whole genome shotgun (WGS) entry which is preliminary data.</text>
</comment>
<evidence type="ECO:0000313" key="1">
    <source>
        <dbReference type="EMBL" id="GHH75381.1"/>
    </source>
</evidence>